<dbReference type="Proteomes" id="UP000030322">
    <property type="component" value="Segment"/>
</dbReference>
<proteinExistence type="predicted"/>
<organism evidence="1 2">
    <name type="scientific">Erwinia phage phiEa2809</name>
    <dbReference type="NCBI Taxonomy" id="1564096"/>
    <lineage>
        <taxon>Viruses</taxon>
        <taxon>Duplodnaviria</taxon>
        <taxon>Heunggongvirae</taxon>
        <taxon>Uroviricota</taxon>
        <taxon>Caudoviricetes</taxon>
        <taxon>Pantevenvirales</taxon>
        <taxon>Ackermannviridae</taxon>
        <taxon>Nezavisimistyvirus</taxon>
        <taxon>Nezavisimistyvirus Ea2809</taxon>
    </lineage>
</organism>
<accession>A0A0A0YXD1</accession>
<sequence>MIYPWLPARIPDELKDVPFVHPKNPRGLTPREIWIHLGNENGLRFVQPDIFLDLFIRNCLREIEENPQCLYIISDVRTKPEYDWIKANQIKLTRISKANREGIVEDDVEAYVDQMEVDHEFINPFNGKNAFIEFYRSTL</sequence>
<gene>
    <name evidence="1" type="ORF">NW77_040</name>
</gene>
<dbReference type="InterPro" id="IPR027417">
    <property type="entry name" value="P-loop_NTPase"/>
</dbReference>
<dbReference type="Gene3D" id="3.40.50.300">
    <property type="entry name" value="P-loop containing nucleotide triphosphate hydrolases"/>
    <property type="match status" value="1"/>
</dbReference>
<evidence type="ECO:0000313" key="2">
    <source>
        <dbReference type="Proteomes" id="UP000030322"/>
    </source>
</evidence>
<dbReference type="KEGG" id="vg:24623168"/>
<reference evidence="1 2" key="1">
    <citation type="submission" date="2014-10" db="EMBL/GenBank/DDBJ databases">
        <title>Characterization of a new ViI-like Erwinia amylovora bacteriophage.</title>
        <authorList>
            <person name="Lagonenko A.L."/>
            <person name="Valentovich L.N."/>
        </authorList>
    </citation>
    <scope>NUCLEOTIDE SEQUENCE [LARGE SCALE GENOMIC DNA]</scope>
</reference>
<name>A0A0A0YXD1_9CAUD</name>
<dbReference type="EMBL" id="KP037007">
    <property type="protein sequence ID" value="AIX13048.1"/>
    <property type="molecule type" value="Genomic_DNA"/>
</dbReference>
<protein>
    <submittedName>
        <fullName evidence="1">Uncharacterized protein</fullName>
    </submittedName>
</protein>
<evidence type="ECO:0000313" key="1">
    <source>
        <dbReference type="EMBL" id="AIX13048.1"/>
    </source>
</evidence>
<keyword evidence="2" id="KW-1185">Reference proteome</keyword>
<dbReference type="GeneID" id="24623168"/>
<dbReference type="OrthoDB" id="9042at10239"/>
<dbReference type="RefSeq" id="YP_009147552.1">
    <property type="nucleotide sequence ID" value="NC_027340.1"/>
</dbReference>